<dbReference type="Gene3D" id="1.50.10.10">
    <property type="match status" value="1"/>
</dbReference>
<dbReference type="Pfam" id="PF17389">
    <property type="entry name" value="Bac_rhamnosid6H"/>
    <property type="match status" value="1"/>
</dbReference>
<protein>
    <recommendedName>
        <fullName evidence="2">alpha-L-rhamnosidase</fullName>
        <ecNumber evidence="2">3.2.1.40</ecNumber>
    </recommendedName>
</protein>
<dbReference type="Pfam" id="PF05592">
    <property type="entry name" value="Bac_rhamnosid"/>
    <property type="match status" value="1"/>
</dbReference>
<dbReference type="InterPro" id="IPR035396">
    <property type="entry name" value="Bac_rhamnosid6H"/>
</dbReference>
<evidence type="ECO:0000313" key="6">
    <source>
        <dbReference type="EMBL" id="HIU30320.1"/>
    </source>
</evidence>
<dbReference type="Gene3D" id="2.60.120.260">
    <property type="entry name" value="Galactose-binding domain-like"/>
    <property type="match status" value="2"/>
</dbReference>
<dbReference type="SUPFAM" id="SSF48208">
    <property type="entry name" value="Six-hairpin glycosidases"/>
    <property type="match status" value="1"/>
</dbReference>
<gene>
    <name evidence="6" type="ORF">IAD50_08510</name>
</gene>
<comment type="caution">
    <text evidence="6">The sequence shown here is derived from an EMBL/GenBank/DDBJ whole genome shotgun (WGS) entry which is preliminary data.</text>
</comment>
<dbReference type="GO" id="GO:0005975">
    <property type="term" value="P:carbohydrate metabolic process"/>
    <property type="evidence" value="ECO:0007669"/>
    <property type="project" value="InterPro"/>
</dbReference>
<feature type="domain" description="Alpha-L-rhamnosidase concanavalin-like" evidence="3">
    <location>
        <begin position="271"/>
        <end position="364"/>
    </location>
</feature>
<dbReference type="PANTHER" id="PTHR33307:SF6">
    <property type="entry name" value="ALPHA-RHAMNOSIDASE (EUROFUNG)-RELATED"/>
    <property type="match status" value="1"/>
</dbReference>
<dbReference type="EC" id="3.2.1.40" evidence="2"/>
<dbReference type="GO" id="GO:0030596">
    <property type="term" value="F:alpha-L-rhamnosidase activity"/>
    <property type="evidence" value="ECO:0007669"/>
    <property type="project" value="UniProtKB-EC"/>
</dbReference>
<evidence type="ECO:0000259" key="3">
    <source>
        <dbReference type="Pfam" id="PF05592"/>
    </source>
</evidence>
<dbReference type="InterPro" id="IPR016007">
    <property type="entry name" value="Alpha_rhamnosid"/>
</dbReference>
<evidence type="ECO:0000259" key="4">
    <source>
        <dbReference type="Pfam" id="PF08531"/>
    </source>
</evidence>
<reference evidence="6" key="1">
    <citation type="submission" date="2020-10" db="EMBL/GenBank/DDBJ databases">
        <authorList>
            <person name="Gilroy R."/>
        </authorList>
    </citation>
    <scope>NUCLEOTIDE SEQUENCE</scope>
    <source>
        <strain evidence="6">CHK195-4489</strain>
    </source>
</reference>
<dbReference type="Proteomes" id="UP000824089">
    <property type="component" value="Unassembled WGS sequence"/>
</dbReference>
<feature type="domain" description="Alpha-L-rhamnosidase six-hairpin glycosidase" evidence="5">
    <location>
        <begin position="384"/>
        <end position="663"/>
    </location>
</feature>
<dbReference type="Pfam" id="PF08531">
    <property type="entry name" value="Bac_rhamnosid_N"/>
    <property type="match status" value="1"/>
</dbReference>
<dbReference type="InterPro" id="IPR013737">
    <property type="entry name" value="Bac_rhamnosid_N"/>
</dbReference>
<evidence type="ECO:0000256" key="1">
    <source>
        <dbReference type="ARBA" id="ARBA00001445"/>
    </source>
</evidence>
<accession>A0A9D1LAN1</accession>
<dbReference type="EMBL" id="DVMM01000188">
    <property type="protein sequence ID" value="HIU30320.1"/>
    <property type="molecule type" value="Genomic_DNA"/>
</dbReference>
<keyword evidence="6" id="KW-0378">Hydrolase</keyword>
<sequence>MENLFQNAMWISFKSNARGKKNKINPWENVIDAKIRKTDIEKGSGLPVFHKRFKLKEGIQSCKIHLTALGCFNLYMNGRKIGTDELMPGWTDYEKRVLYYTYDVTDVAAQDNAVAVPVSSGWWQGRISLDTYGDNDTAFLCVIETIYESGETETICSDLTWRGTTSGPVRYADLWDGEVYNANFDSYEEISMPSYPRSKTWKVPYEFKNFKGVVSPKVGPSVRIREFLDMKPLTAVVYDGVDQNGTDFGAIRVLRTIENPSENAVLSLKKGETVIYDMGQNMVGWEHFTVRGAQDTTIVIRHAEMLNDSGKASRGNDGPEGSLYTANYRSAKAKGKYTLRGKEAGEEYRPAFTFYGFRYVELTADDDIELLAFRCDVVGSDNQETGYIETSDPDVNRLFRNILWGQRGNYLSVPTDCPQRDERLGWTGDTQVFACTAAYNANVCAFFHKWLQDARDSQREYGAFPDVIPRSRVVGEGGAAWSDAGIIVPYIIYKMYGDLSILEECYSSMLDYMDYLSVTNLEGPHQTYGDWLAYEPTESRLISIAYYAYDALLVSKASAALSKKPDDEYAERAEEYRDLYAKICRHFQNVYLNPDGTLKQTSQTAYLLALKFDLLPQDCREAARKALAEKIVKNGYRLSTGFVGSAILNQTLSEIGEGNLAYSL</sequence>
<dbReference type="PANTHER" id="PTHR33307">
    <property type="entry name" value="ALPHA-RHAMNOSIDASE (EUROFUNG)"/>
    <property type="match status" value="1"/>
</dbReference>
<proteinExistence type="predicted"/>
<feature type="non-terminal residue" evidence="6">
    <location>
        <position position="664"/>
    </location>
</feature>
<comment type="catalytic activity">
    <reaction evidence="1">
        <text>Hydrolysis of terminal non-reducing alpha-L-rhamnose residues in alpha-L-rhamnosides.</text>
        <dbReference type="EC" id="3.2.1.40"/>
    </reaction>
</comment>
<name>A0A9D1LAN1_9CLOT</name>
<evidence type="ECO:0000256" key="2">
    <source>
        <dbReference type="ARBA" id="ARBA00012652"/>
    </source>
</evidence>
<dbReference type="InterPro" id="IPR012341">
    <property type="entry name" value="6hp_glycosidase-like_sf"/>
</dbReference>
<dbReference type="AlphaFoldDB" id="A0A9D1LAN1"/>
<reference evidence="6" key="2">
    <citation type="journal article" date="2021" name="PeerJ">
        <title>Extensive microbial diversity within the chicken gut microbiome revealed by metagenomics and culture.</title>
        <authorList>
            <person name="Gilroy R."/>
            <person name="Ravi A."/>
            <person name="Getino M."/>
            <person name="Pursley I."/>
            <person name="Horton D.L."/>
            <person name="Alikhan N.F."/>
            <person name="Baker D."/>
            <person name="Gharbi K."/>
            <person name="Hall N."/>
            <person name="Watson M."/>
            <person name="Adriaenssens E.M."/>
            <person name="Foster-Nyarko E."/>
            <person name="Jarju S."/>
            <person name="Secka A."/>
            <person name="Antonio M."/>
            <person name="Oren A."/>
            <person name="Chaudhuri R.R."/>
            <person name="La Ragione R."/>
            <person name="Hildebrand F."/>
            <person name="Pallen M.J."/>
        </authorList>
    </citation>
    <scope>NUCLEOTIDE SEQUENCE</scope>
    <source>
        <strain evidence="6">CHK195-4489</strain>
    </source>
</reference>
<dbReference type="InterPro" id="IPR008928">
    <property type="entry name" value="6-hairpin_glycosidase_sf"/>
</dbReference>
<feature type="domain" description="Bacterial alpha-L-rhamnosidase N-terminal" evidence="4">
    <location>
        <begin position="59"/>
        <end position="226"/>
    </location>
</feature>
<dbReference type="InterPro" id="IPR008902">
    <property type="entry name" value="Rhamnosid_concanavalin"/>
</dbReference>
<organism evidence="6 7">
    <name type="scientific">Candidatus Egerieisoma faecipullorum</name>
    <dbReference type="NCBI Taxonomy" id="2840963"/>
    <lineage>
        <taxon>Bacteria</taxon>
        <taxon>Bacillati</taxon>
        <taxon>Bacillota</taxon>
        <taxon>Clostridia</taxon>
        <taxon>Eubacteriales</taxon>
        <taxon>Clostridiaceae</taxon>
        <taxon>Clostridiaceae incertae sedis</taxon>
        <taxon>Candidatus Egerieisoma</taxon>
    </lineage>
</organism>
<evidence type="ECO:0000313" key="7">
    <source>
        <dbReference type="Proteomes" id="UP000824089"/>
    </source>
</evidence>
<evidence type="ECO:0000259" key="5">
    <source>
        <dbReference type="Pfam" id="PF17389"/>
    </source>
</evidence>